<feature type="domain" description="ABC3 transporter permease C-terminal" evidence="8">
    <location>
        <begin position="774"/>
        <end position="890"/>
    </location>
</feature>
<dbReference type="EMBL" id="AQFT01000067">
    <property type="protein sequence ID" value="EMZ27868.1"/>
    <property type="molecule type" value="Genomic_DNA"/>
</dbReference>
<dbReference type="STRING" id="1235802.C823_02217"/>
<sequence>MIRVKNRKVVAKLSKKSLSADRVRNLVAVFAVALTTMLFMTLFTIAGTMVHTVQQQTFRQVGSACHAFLKDLTSEQKEMLEKDPMIRESGGMLFLGVACNEPFRKVHAELSYMESGYLKRSFCQPQQGSLPQEGTKEIACDTRVLSCVGVEPQVGAELTLSYKVRGTEITDTFILSGFWEYDPAAPTSTALVPKSYVEEALADREITSEQIQEEITPETDVSGMWTLGIMLDSSMHIGEDVEKILNSHGLCAAAQSGEKSVRIGVNWAYAGAQLAVRVDIQLIVAVVLLLLLIVITGYLVIYNIFQISVSRDVRFYGLLKTIGMTGRQIRHMIHIQAFLLSVAGIPLGLCAGSLTGMLLTPVLMSVLNTKRVDAVIKPWFFVIASAFSFFTVLLSCAKPGRKAAKVSPIEAVRHTDAELEVKTRKIRAHHIKMARPYLMARVNLGRNRKKTATVVASITLAVVLFQMTFTIAVGFDMDQYLQPKAVSDFILADASYFQVTKDLASPEMPSVPEEDIANIKKGVQITEDGRIYGHRAPICVYTPKDAWIRQEQSMFHTEDEKIQEKLRYMEQDVDGNPAANANVYGMEAYPLSQLQVLDGDLTDLYGKDPHAIAAVYLADDYGNPIAHSHWAKVGDTIRVHYVYEWEYFDSETGKQVTQEEAYRRQRPVRAEEKESADVVYRVAACVAMKNVMSYRSYEGFEYVMHADCFRKDSKTSDVMTWLFNTASDHGASVQSYLEDYTNRQNPNLDFESKQTYVQAFDKLRSMFFIMGGALSATVAFISVLNFFHAMLTSIDARKREFAMLQSVGMTGRQLRQMLICEGLLYAVIAGILSLVCSFCMAPVLNRVVGSIFWFVAYRFTVLPVLLVVLIFCGIGIVLPLCCYRNMAKQTIVERLQVYE</sequence>
<evidence type="ECO:0000313" key="10">
    <source>
        <dbReference type="Proteomes" id="UP000012589"/>
    </source>
</evidence>
<evidence type="ECO:0000256" key="6">
    <source>
        <dbReference type="ARBA" id="ARBA00038076"/>
    </source>
</evidence>
<keyword evidence="10" id="KW-1185">Reference proteome</keyword>
<dbReference type="PANTHER" id="PTHR30572">
    <property type="entry name" value="MEMBRANE COMPONENT OF TRANSPORTER-RELATED"/>
    <property type="match status" value="1"/>
</dbReference>
<feature type="transmembrane region" description="Helical" evidence="7">
    <location>
        <begin position="822"/>
        <end position="844"/>
    </location>
</feature>
<comment type="subcellular location">
    <subcellularLocation>
        <location evidence="1">Cell membrane</location>
        <topology evidence="1">Multi-pass membrane protein</topology>
    </subcellularLocation>
</comment>
<organism evidence="9 10">
    <name type="scientific">Eubacterium plexicaudatum ASF492</name>
    <dbReference type="NCBI Taxonomy" id="1235802"/>
    <lineage>
        <taxon>Bacteria</taxon>
        <taxon>Bacillati</taxon>
        <taxon>Bacillota</taxon>
        <taxon>Clostridia</taxon>
        <taxon>Eubacteriales</taxon>
        <taxon>Eubacteriaceae</taxon>
        <taxon>Eubacterium</taxon>
    </lineage>
</organism>
<proteinExistence type="inferred from homology"/>
<feature type="transmembrane region" description="Helical" evidence="7">
    <location>
        <begin position="379"/>
        <end position="397"/>
    </location>
</feature>
<gene>
    <name evidence="9" type="ORF">C823_02217</name>
</gene>
<evidence type="ECO:0000256" key="2">
    <source>
        <dbReference type="ARBA" id="ARBA00022475"/>
    </source>
</evidence>
<feature type="transmembrane region" description="Helical" evidence="7">
    <location>
        <begin position="26"/>
        <end position="50"/>
    </location>
</feature>
<comment type="similarity">
    <text evidence="6">Belongs to the ABC-4 integral membrane protein family.</text>
</comment>
<protein>
    <recommendedName>
        <fullName evidence="8">ABC3 transporter permease C-terminal domain-containing protein</fullName>
    </recommendedName>
</protein>
<evidence type="ECO:0000313" key="9">
    <source>
        <dbReference type="EMBL" id="EMZ27868.1"/>
    </source>
</evidence>
<feature type="transmembrane region" description="Helical" evidence="7">
    <location>
        <begin position="337"/>
        <end position="359"/>
    </location>
</feature>
<dbReference type="PATRIC" id="fig|1235802.3.peg.2357"/>
<evidence type="ECO:0000256" key="5">
    <source>
        <dbReference type="ARBA" id="ARBA00023136"/>
    </source>
</evidence>
<keyword evidence="2" id="KW-1003">Cell membrane</keyword>
<evidence type="ECO:0000256" key="4">
    <source>
        <dbReference type="ARBA" id="ARBA00022989"/>
    </source>
</evidence>
<dbReference type="InterPro" id="IPR003838">
    <property type="entry name" value="ABC3_permease_C"/>
</dbReference>
<evidence type="ECO:0000256" key="3">
    <source>
        <dbReference type="ARBA" id="ARBA00022692"/>
    </source>
</evidence>
<dbReference type="Proteomes" id="UP000012589">
    <property type="component" value="Unassembled WGS sequence"/>
</dbReference>
<evidence type="ECO:0000259" key="8">
    <source>
        <dbReference type="Pfam" id="PF02687"/>
    </source>
</evidence>
<dbReference type="OrthoDB" id="1694171at2"/>
<dbReference type="GO" id="GO:0022857">
    <property type="term" value="F:transmembrane transporter activity"/>
    <property type="evidence" value="ECO:0007669"/>
    <property type="project" value="TreeGrafter"/>
</dbReference>
<dbReference type="GO" id="GO:0005886">
    <property type="term" value="C:plasma membrane"/>
    <property type="evidence" value="ECO:0007669"/>
    <property type="project" value="UniProtKB-SubCell"/>
</dbReference>
<name>N2AMZ2_9FIRM</name>
<comment type="caution">
    <text evidence="9">The sequence shown here is derived from an EMBL/GenBank/DDBJ whole genome shotgun (WGS) entry which is preliminary data.</text>
</comment>
<feature type="transmembrane region" description="Helical" evidence="7">
    <location>
        <begin position="282"/>
        <end position="305"/>
    </location>
</feature>
<feature type="transmembrane region" description="Helical" evidence="7">
    <location>
        <begin position="856"/>
        <end position="881"/>
    </location>
</feature>
<keyword evidence="3 7" id="KW-0812">Transmembrane</keyword>
<keyword evidence="5 7" id="KW-0472">Membrane</keyword>
<keyword evidence="4 7" id="KW-1133">Transmembrane helix</keyword>
<feature type="transmembrane region" description="Helical" evidence="7">
    <location>
        <begin position="766"/>
        <end position="791"/>
    </location>
</feature>
<dbReference type="AlphaFoldDB" id="N2AMZ2"/>
<dbReference type="Pfam" id="PF02687">
    <property type="entry name" value="FtsX"/>
    <property type="match status" value="2"/>
</dbReference>
<evidence type="ECO:0000256" key="1">
    <source>
        <dbReference type="ARBA" id="ARBA00004651"/>
    </source>
</evidence>
<feature type="transmembrane region" description="Helical" evidence="7">
    <location>
        <begin position="451"/>
        <end position="475"/>
    </location>
</feature>
<feature type="domain" description="ABC3 transporter permease C-terminal" evidence="8">
    <location>
        <begin position="288"/>
        <end position="408"/>
    </location>
</feature>
<dbReference type="HOGENOM" id="CLU_010964_1_0_9"/>
<dbReference type="eggNOG" id="COG0577">
    <property type="taxonomic scope" value="Bacteria"/>
</dbReference>
<dbReference type="PANTHER" id="PTHR30572:SF4">
    <property type="entry name" value="ABC TRANSPORTER PERMEASE YTRF"/>
    <property type="match status" value="1"/>
</dbReference>
<dbReference type="InterPro" id="IPR050250">
    <property type="entry name" value="Macrolide_Exporter_MacB"/>
</dbReference>
<evidence type="ECO:0000256" key="7">
    <source>
        <dbReference type="SAM" id="Phobius"/>
    </source>
</evidence>
<reference evidence="9 10" key="1">
    <citation type="journal article" date="2014" name="Genome Announc.">
        <title>Draft genome sequences of the altered schaedler flora, a defined bacterial community from gnotobiotic mice.</title>
        <authorList>
            <person name="Wannemuehler M.J."/>
            <person name="Overstreet A.M."/>
            <person name="Ward D.V."/>
            <person name="Phillips G.J."/>
        </authorList>
    </citation>
    <scope>NUCLEOTIDE SEQUENCE [LARGE SCALE GENOMIC DNA]</scope>
    <source>
        <strain evidence="9 10">ASF492</strain>
    </source>
</reference>
<accession>N2AMZ2</accession>